<comment type="caution">
    <text evidence="1">The sequence shown here is derived from an EMBL/GenBank/DDBJ whole genome shotgun (WGS) entry which is preliminary data.</text>
</comment>
<organism evidence="1 2">
    <name type="scientific">Trifolium medium</name>
    <dbReference type="NCBI Taxonomy" id="97028"/>
    <lineage>
        <taxon>Eukaryota</taxon>
        <taxon>Viridiplantae</taxon>
        <taxon>Streptophyta</taxon>
        <taxon>Embryophyta</taxon>
        <taxon>Tracheophyta</taxon>
        <taxon>Spermatophyta</taxon>
        <taxon>Magnoliopsida</taxon>
        <taxon>eudicotyledons</taxon>
        <taxon>Gunneridae</taxon>
        <taxon>Pentapetalae</taxon>
        <taxon>rosids</taxon>
        <taxon>fabids</taxon>
        <taxon>Fabales</taxon>
        <taxon>Fabaceae</taxon>
        <taxon>Papilionoideae</taxon>
        <taxon>50 kb inversion clade</taxon>
        <taxon>NPAAA clade</taxon>
        <taxon>Hologalegina</taxon>
        <taxon>IRL clade</taxon>
        <taxon>Trifolieae</taxon>
        <taxon>Trifolium</taxon>
    </lineage>
</organism>
<protein>
    <submittedName>
        <fullName evidence="1">Uncharacterized protein</fullName>
    </submittedName>
</protein>
<keyword evidence="2" id="KW-1185">Reference proteome</keyword>
<accession>A0A392T6P6</accession>
<dbReference type="EMBL" id="LXQA010508623">
    <property type="protein sequence ID" value="MCI56194.1"/>
    <property type="molecule type" value="Genomic_DNA"/>
</dbReference>
<name>A0A392T6P6_9FABA</name>
<proteinExistence type="predicted"/>
<evidence type="ECO:0000313" key="2">
    <source>
        <dbReference type="Proteomes" id="UP000265520"/>
    </source>
</evidence>
<dbReference type="Proteomes" id="UP000265520">
    <property type="component" value="Unassembled WGS sequence"/>
</dbReference>
<dbReference type="AlphaFoldDB" id="A0A392T6P6"/>
<feature type="non-terminal residue" evidence="1">
    <location>
        <position position="1"/>
    </location>
</feature>
<reference evidence="1 2" key="1">
    <citation type="journal article" date="2018" name="Front. Plant Sci.">
        <title>Red Clover (Trifolium pratense) and Zigzag Clover (T. medium) - A Picture of Genomic Similarities and Differences.</title>
        <authorList>
            <person name="Dluhosova J."/>
            <person name="Istvanek J."/>
            <person name="Nedelnik J."/>
            <person name="Repkova J."/>
        </authorList>
    </citation>
    <scope>NUCLEOTIDE SEQUENCE [LARGE SCALE GENOMIC DNA]</scope>
    <source>
        <strain evidence="2">cv. 10/8</strain>
        <tissue evidence="1">Leaf</tissue>
    </source>
</reference>
<evidence type="ECO:0000313" key="1">
    <source>
        <dbReference type="EMBL" id="MCI56194.1"/>
    </source>
</evidence>
<sequence>LKLQLHVLQHNLVSGLTNSNT</sequence>